<dbReference type="SUPFAM" id="SSF51197">
    <property type="entry name" value="Clavaminate synthase-like"/>
    <property type="match status" value="1"/>
</dbReference>
<accession>A0A5B7JVF5</accession>
<protein>
    <submittedName>
        <fullName evidence="1">Uncharacterized protein</fullName>
    </submittedName>
</protein>
<dbReference type="EMBL" id="VSRR010105596">
    <property type="protein sequence ID" value="MPC96334.1"/>
    <property type="molecule type" value="Genomic_DNA"/>
</dbReference>
<evidence type="ECO:0000313" key="2">
    <source>
        <dbReference type="Proteomes" id="UP000324222"/>
    </source>
</evidence>
<proteinExistence type="predicted"/>
<dbReference type="Pfam" id="PF05721">
    <property type="entry name" value="PhyH"/>
    <property type="match status" value="1"/>
</dbReference>
<evidence type="ECO:0000313" key="1">
    <source>
        <dbReference type="EMBL" id="MPC96334.1"/>
    </source>
</evidence>
<name>A0A5B7JVF5_PORTR</name>
<reference evidence="1 2" key="1">
    <citation type="submission" date="2019-05" db="EMBL/GenBank/DDBJ databases">
        <title>Another draft genome of Portunus trituberculatus and its Hox gene families provides insights of decapod evolution.</title>
        <authorList>
            <person name="Jeong J.-H."/>
            <person name="Song I."/>
            <person name="Kim S."/>
            <person name="Choi T."/>
            <person name="Kim D."/>
            <person name="Ryu S."/>
            <person name="Kim W."/>
        </authorList>
    </citation>
    <scope>NUCLEOTIDE SEQUENCE [LARGE SCALE GENOMIC DNA]</scope>
    <source>
        <tissue evidence="1">Muscle</tissue>
    </source>
</reference>
<sequence>MYFTSFLYPLTSPQLYPLLTICRYWYNNGCLYPEMASVFLPVDDCDRENSCLQVIHGSHRLGRVDHYRAGDQMRADDERVQEVSG</sequence>
<organism evidence="1 2">
    <name type="scientific">Portunus trituberculatus</name>
    <name type="common">Swimming crab</name>
    <name type="synonym">Neptunus trituberculatus</name>
    <dbReference type="NCBI Taxonomy" id="210409"/>
    <lineage>
        <taxon>Eukaryota</taxon>
        <taxon>Metazoa</taxon>
        <taxon>Ecdysozoa</taxon>
        <taxon>Arthropoda</taxon>
        <taxon>Crustacea</taxon>
        <taxon>Multicrustacea</taxon>
        <taxon>Malacostraca</taxon>
        <taxon>Eumalacostraca</taxon>
        <taxon>Eucarida</taxon>
        <taxon>Decapoda</taxon>
        <taxon>Pleocyemata</taxon>
        <taxon>Brachyura</taxon>
        <taxon>Eubrachyura</taxon>
        <taxon>Portunoidea</taxon>
        <taxon>Portunidae</taxon>
        <taxon>Portuninae</taxon>
        <taxon>Portunus</taxon>
    </lineage>
</organism>
<dbReference type="InterPro" id="IPR008775">
    <property type="entry name" value="Phytyl_CoA_dOase-like"/>
</dbReference>
<dbReference type="Gene3D" id="2.60.120.620">
    <property type="entry name" value="q2cbj1_9rhob like domain"/>
    <property type="match status" value="1"/>
</dbReference>
<dbReference type="OrthoDB" id="445007at2759"/>
<keyword evidence="2" id="KW-1185">Reference proteome</keyword>
<comment type="caution">
    <text evidence="1">The sequence shown here is derived from an EMBL/GenBank/DDBJ whole genome shotgun (WGS) entry which is preliminary data.</text>
</comment>
<dbReference type="AlphaFoldDB" id="A0A5B7JVF5"/>
<gene>
    <name evidence="1" type="ORF">E2C01_091588</name>
</gene>
<dbReference type="Proteomes" id="UP000324222">
    <property type="component" value="Unassembled WGS sequence"/>
</dbReference>